<dbReference type="EMBL" id="LXQA010556890">
    <property type="protein sequence ID" value="MCI59087.1"/>
    <property type="molecule type" value="Genomic_DNA"/>
</dbReference>
<dbReference type="AlphaFoldDB" id="A0A392TFA9"/>
<proteinExistence type="predicted"/>
<evidence type="ECO:0000313" key="1">
    <source>
        <dbReference type="EMBL" id="MCI59087.1"/>
    </source>
</evidence>
<organism evidence="1 2">
    <name type="scientific">Trifolium medium</name>
    <dbReference type="NCBI Taxonomy" id="97028"/>
    <lineage>
        <taxon>Eukaryota</taxon>
        <taxon>Viridiplantae</taxon>
        <taxon>Streptophyta</taxon>
        <taxon>Embryophyta</taxon>
        <taxon>Tracheophyta</taxon>
        <taxon>Spermatophyta</taxon>
        <taxon>Magnoliopsida</taxon>
        <taxon>eudicotyledons</taxon>
        <taxon>Gunneridae</taxon>
        <taxon>Pentapetalae</taxon>
        <taxon>rosids</taxon>
        <taxon>fabids</taxon>
        <taxon>Fabales</taxon>
        <taxon>Fabaceae</taxon>
        <taxon>Papilionoideae</taxon>
        <taxon>50 kb inversion clade</taxon>
        <taxon>NPAAA clade</taxon>
        <taxon>Hologalegina</taxon>
        <taxon>IRL clade</taxon>
        <taxon>Trifolieae</taxon>
        <taxon>Trifolium</taxon>
    </lineage>
</organism>
<sequence>ALSDRLEDVWWGNFKLRINLARFRKGDKKEIASAPYQPRRSSTANDLQVSDDRSFKSLLVGDNGVKGGKVNNDGMVLDADGGRKKTRVHN</sequence>
<comment type="caution">
    <text evidence="1">The sequence shown here is derived from an EMBL/GenBank/DDBJ whole genome shotgun (WGS) entry which is preliminary data.</text>
</comment>
<reference evidence="1 2" key="1">
    <citation type="journal article" date="2018" name="Front. Plant Sci.">
        <title>Red Clover (Trifolium pratense) and Zigzag Clover (T. medium) - A Picture of Genomic Similarities and Differences.</title>
        <authorList>
            <person name="Dluhosova J."/>
            <person name="Istvanek J."/>
            <person name="Nedelnik J."/>
            <person name="Repkova J."/>
        </authorList>
    </citation>
    <scope>NUCLEOTIDE SEQUENCE [LARGE SCALE GENOMIC DNA]</scope>
    <source>
        <strain evidence="2">cv. 10/8</strain>
        <tissue evidence="1">Leaf</tissue>
    </source>
</reference>
<feature type="non-terminal residue" evidence="1">
    <location>
        <position position="1"/>
    </location>
</feature>
<name>A0A392TFA9_9FABA</name>
<feature type="non-terminal residue" evidence="1">
    <location>
        <position position="90"/>
    </location>
</feature>
<keyword evidence="2" id="KW-1185">Reference proteome</keyword>
<evidence type="ECO:0000313" key="2">
    <source>
        <dbReference type="Proteomes" id="UP000265520"/>
    </source>
</evidence>
<accession>A0A392TFA9</accession>
<dbReference type="Proteomes" id="UP000265520">
    <property type="component" value="Unassembled WGS sequence"/>
</dbReference>
<protein>
    <submittedName>
        <fullName evidence="1">Uncharacterized protein</fullName>
    </submittedName>
</protein>